<dbReference type="Proteomes" id="UP000306912">
    <property type="component" value="Unassembled WGS sequence"/>
</dbReference>
<name>A0A5R8Q9P5_9FIRM</name>
<accession>A0A5R8Q9P5</accession>
<evidence type="ECO:0000313" key="1">
    <source>
        <dbReference type="EMBL" id="TLG72133.1"/>
    </source>
</evidence>
<evidence type="ECO:0000313" key="2">
    <source>
        <dbReference type="Proteomes" id="UP000306912"/>
    </source>
</evidence>
<dbReference type="OrthoDB" id="5114982at2"/>
<comment type="caution">
    <text evidence="1">The sequence shown here is derived from an EMBL/GenBank/DDBJ whole genome shotgun (WGS) entry which is preliminary data.</text>
</comment>
<dbReference type="EMBL" id="VBWP01000009">
    <property type="protein sequence ID" value="TLG72133.1"/>
    <property type="molecule type" value="Genomic_DNA"/>
</dbReference>
<organism evidence="1 2">
    <name type="scientific">Culicoidibacter larvae</name>
    <dbReference type="NCBI Taxonomy" id="2579976"/>
    <lineage>
        <taxon>Bacteria</taxon>
        <taxon>Bacillati</taxon>
        <taxon>Bacillota</taxon>
        <taxon>Culicoidibacteria</taxon>
        <taxon>Culicoidibacterales</taxon>
        <taxon>Culicoidibacteraceae</taxon>
        <taxon>Culicoidibacter</taxon>
    </lineage>
</organism>
<reference evidence="1 2" key="1">
    <citation type="submission" date="2019-05" db="EMBL/GenBank/DDBJ databases">
        <title>Culicoidintestinum kansasii gen. nov., sp. nov. from the gastrointestinal tract of the biting midge, Culicoides sonorensis.</title>
        <authorList>
            <person name="Neupane S."/>
            <person name="Ghosh A."/>
            <person name="Gunther S."/>
            <person name="Martin K."/>
            <person name="Zurek L."/>
        </authorList>
    </citation>
    <scope>NUCLEOTIDE SEQUENCE [LARGE SCALE GENOMIC DNA]</scope>
    <source>
        <strain evidence="1 2">CS-1</strain>
    </source>
</reference>
<protein>
    <submittedName>
        <fullName evidence="1">Uncharacterized protein</fullName>
    </submittedName>
</protein>
<gene>
    <name evidence="1" type="ORF">FEZ08_09900</name>
</gene>
<keyword evidence="2" id="KW-1185">Reference proteome</keyword>
<dbReference type="InParanoid" id="A0A5R8Q9P5"/>
<proteinExistence type="predicted"/>
<dbReference type="AlphaFoldDB" id="A0A5R8Q9P5"/>
<dbReference type="RefSeq" id="WP_138191904.1">
    <property type="nucleotide sequence ID" value="NZ_VBWP01000009.1"/>
</dbReference>
<sequence>MKKIIIILLIPLVILAGVIGINYTYNQIVSTDYSETDPTDQQMFQEIAEIYQTFKTSSDALWTSDYRLDQLPLVLIRTAKYNDFFCQYAYLINIPGAENIIGAKAMTLPEELDLPPVYRINNITLGFSSTWLPDNFGTLSMNNTEAFYYKYSPEMMTNPQTNLAFKEFMIHESFHVYRQAAWTYDQRPDNNSFTENYPYIGEQYALFGLEFSLLDQALASNDPKQIKNIMQDWLVVRNSRYQQWPQLIGETNTEAIEGTAQYTEIRYAYLTGGSDQAVAALNQANAPTFQAAFTAMAEGNQPEYLERSIYYETGSALGVIMDKLILDWKPQIEDSAVNPGKTQYEIIKSYYNLPETFEQAQALEKIKNDNNYQALLEKGNKLAELLAIE</sequence>